<sequence>MDTCDWCGGDSYLLDGSTPLEQMVLAMLSKPNRHTRKPKGKRKARKIDKREAVEIQPIVPPSRARDSRIDYGELYHSGMEAAPHPRERRVTMPPSRPSSAASPRNRREDEINSTFYEAMRAAQSSRASLGAGPVERTWNIGRPAPTGRDRPSRVESGVDLIFGESIADNTPRTSATVSSVVDEWAEMLVDGDPFFDPDGGGSDVI</sequence>
<organism evidence="2 3">
    <name type="scientific">Candidatus Magnetobacterium casense</name>
    <dbReference type="NCBI Taxonomy" id="1455061"/>
    <lineage>
        <taxon>Bacteria</taxon>
        <taxon>Pseudomonadati</taxon>
        <taxon>Nitrospirota</taxon>
        <taxon>Thermodesulfovibrionia</taxon>
        <taxon>Thermodesulfovibrionales</taxon>
        <taxon>Candidatus Magnetobacteriaceae</taxon>
        <taxon>Candidatus Magnetobacterium</taxon>
    </lineage>
</organism>
<accession>A0ABS6S3X8</accession>
<protein>
    <submittedName>
        <fullName evidence="2">Uncharacterized protein</fullName>
    </submittedName>
</protein>
<evidence type="ECO:0000313" key="2">
    <source>
        <dbReference type="EMBL" id="MBV6343557.1"/>
    </source>
</evidence>
<name>A0ABS6S3X8_9BACT</name>
<evidence type="ECO:0000256" key="1">
    <source>
        <dbReference type="SAM" id="MobiDB-lite"/>
    </source>
</evidence>
<evidence type="ECO:0000313" key="3">
    <source>
        <dbReference type="Proteomes" id="UP001196980"/>
    </source>
</evidence>
<keyword evidence="3" id="KW-1185">Reference proteome</keyword>
<feature type="compositionally biased region" description="Basic residues" evidence="1">
    <location>
        <begin position="31"/>
        <end position="47"/>
    </location>
</feature>
<feature type="compositionally biased region" description="Basic and acidic residues" evidence="1">
    <location>
        <begin position="63"/>
        <end position="73"/>
    </location>
</feature>
<reference evidence="2 3" key="1">
    <citation type="journal article" date="2020" name="J Geophys Res Biogeosci">
        <title>Magnetotaxis as an Adaptation to Enable Bacterial Shuttling of Microbial Sulfur and Sulfur Cycling Across Aquatic Oxic#Anoxic Interfaces.</title>
        <authorList>
            <person name="Li J."/>
            <person name="Liu P."/>
            <person name="Wang J."/>
            <person name="Roberts A.P."/>
            <person name="Pan Y."/>
        </authorList>
    </citation>
    <scope>NUCLEOTIDE SEQUENCE [LARGE SCALE GENOMIC DNA]</scope>
    <source>
        <strain evidence="2 3">MYR-1_YQ</strain>
    </source>
</reference>
<feature type="region of interest" description="Disordered" evidence="1">
    <location>
        <begin position="29"/>
        <end position="109"/>
    </location>
</feature>
<dbReference type="RefSeq" id="WP_218254174.1">
    <property type="nucleotide sequence ID" value="NZ_JABXWD010000661.1"/>
</dbReference>
<proteinExistence type="predicted"/>
<dbReference type="EMBL" id="JABXWD010000661">
    <property type="protein sequence ID" value="MBV6343557.1"/>
    <property type="molecule type" value="Genomic_DNA"/>
</dbReference>
<gene>
    <name evidence="2" type="ORF">HWQ67_18465</name>
</gene>
<comment type="caution">
    <text evidence="2">The sequence shown here is derived from an EMBL/GenBank/DDBJ whole genome shotgun (WGS) entry which is preliminary data.</text>
</comment>
<dbReference type="Proteomes" id="UP001196980">
    <property type="component" value="Unassembled WGS sequence"/>
</dbReference>